<dbReference type="InterPro" id="IPR000701">
    <property type="entry name" value="SuccDH_FuR_B_TM-su"/>
</dbReference>
<sequence>MSEVTVRKQRPKHLAIHEIRLPLPGIVSILHRVSGAGLFLLLPFLLFLFGRSLGSPETFATFEAVVSHPLAKLVLLGLLWAYLHHFCAGIRFLLLDLHQGLDLPSARNSARIVLVVSLALTVIIGVKLW</sequence>
<comment type="subcellular location">
    <subcellularLocation>
        <location evidence="2">Membrane</location>
    </subcellularLocation>
</comment>
<accession>A0A4R6EFH3</accession>
<evidence type="ECO:0000256" key="10">
    <source>
        <dbReference type="ARBA" id="ARBA00023136"/>
    </source>
</evidence>
<evidence type="ECO:0000256" key="7">
    <source>
        <dbReference type="ARBA" id="ARBA00022723"/>
    </source>
</evidence>
<dbReference type="NCBIfam" id="TIGR02970">
    <property type="entry name" value="succ_dehyd_cytB"/>
    <property type="match status" value="1"/>
</dbReference>
<proteinExistence type="inferred from homology"/>
<name>A0A4R6EFH3_9RHOO</name>
<dbReference type="Proteomes" id="UP000295129">
    <property type="component" value="Unassembled WGS sequence"/>
</dbReference>
<protein>
    <recommendedName>
        <fullName evidence="4">Succinate dehydrogenase cytochrome b556 subunit</fullName>
    </recommendedName>
</protein>
<dbReference type="InterPro" id="IPR034804">
    <property type="entry name" value="SQR/QFR_C/D"/>
</dbReference>
<reference evidence="14 15" key="1">
    <citation type="submission" date="2019-03" db="EMBL/GenBank/DDBJ databases">
        <title>Genomic Encyclopedia of Type Strains, Phase IV (KMG-IV): sequencing the most valuable type-strain genomes for metagenomic binning, comparative biology and taxonomic classification.</title>
        <authorList>
            <person name="Goeker M."/>
        </authorList>
    </citation>
    <scope>NUCLEOTIDE SEQUENCE [LARGE SCALE GENOMIC DNA]</scope>
    <source>
        <strain evidence="14 15">DSM 12121</strain>
    </source>
</reference>
<feature type="transmembrane region" description="Helical" evidence="13">
    <location>
        <begin position="109"/>
        <end position="128"/>
    </location>
</feature>
<evidence type="ECO:0000313" key="14">
    <source>
        <dbReference type="EMBL" id="TDN56259.1"/>
    </source>
</evidence>
<evidence type="ECO:0000256" key="11">
    <source>
        <dbReference type="ARBA" id="ARBA00025912"/>
    </source>
</evidence>
<feature type="transmembrane region" description="Helical" evidence="13">
    <location>
        <begin position="21"/>
        <end position="50"/>
    </location>
</feature>
<dbReference type="GO" id="GO:0046872">
    <property type="term" value="F:metal ion binding"/>
    <property type="evidence" value="ECO:0007669"/>
    <property type="project" value="UniProtKB-KW"/>
</dbReference>
<dbReference type="InterPro" id="IPR014314">
    <property type="entry name" value="Succ_DH_cytb556"/>
</dbReference>
<dbReference type="GO" id="GO:0009055">
    <property type="term" value="F:electron transfer activity"/>
    <property type="evidence" value="ECO:0007669"/>
    <property type="project" value="InterPro"/>
</dbReference>
<evidence type="ECO:0000256" key="4">
    <source>
        <dbReference type="ARBA" id="ARBA00020076"/>
    </source>
</evidence>
<dbReference type="PANTHER" id="PTHR10978">
    <property type="entry name" value="SUCCINATE DEHYDROGENASE CYTOCHROME B560 SUBUNIT"/>
    <property type="match status" value="1"/>
</dbReference>
<comment type="function">
    <text evidence="1">Membrane-anchoring subunit of succinate dehydrogenase (SDH).</text>
</comment>
<gene>
    <name evidence="14" type="ORF">C7389_102195</name>
</gene>
<evidence type="ECO:0000313" key="15">
    <source>
        <dbReference type="Proteomes" id="UP000295129"/>
    </source>
</evidence>
<comment type="subunit">
    <text evidence="11">Part of an enzyme complex containing four subunits: a flavoprotein, an iron-sulfur protein, plus two membrane-anchoring proteins, SdhC and SdhD. The complex can form homotrimers.</text>
</comment>
<dbReference type="PIRSF" id="PIRSF000178">
    <property type="entry name" value="SDH_cyt_b560"/>
    <property type="match status" value="1"/>
</dbReference>
<comment type="cofactor">
    <cofactor evidence="12">
        <name>heme</name>
        <dbReference type="ChEBI" id="CHEBI:30413"/>
    </cofactor>
    <text evidence="12">The heme is bound between the two transmembrane subunits.</text>
</comment>
<dbReference type="Pfam" id="PF01127">
    <property type="entry name" value="Sdh_cyt"/>
    <property type="match status" value="1"/>
</dbReference>
<keyword evidence="5 12" id="KW-0349">Heme</keyword>
<evidence type="ECO:0000256" key="8">
    <source>
        <dbReference type="ARBA" id="ARBA00022989"/>
    </source>
</evidence>
<evidence type="ECO:0000256" key="5">
    <source>
        <dbReference type="ARBA" id="ARBA00022617"/>
    </source>
</evidence>
<keyword evidence="8 13" id="KW-1133">Transmembrane helix</keyword>
<keyword evidence="6 13" id="KW-0812">Transmembrane</keyword>
<dbReference type="RefSeq" id="WP_133588553.1">
    <property type="nucleotide sequence ID" value="NZ_SNVV01000002.1"/>
</dbReference>
<keyword evidence="7 12" id="KW-0479">Metal-binding</keyword>
<evidence type="ECO:0000256" key="3">
    <source>
        <dbReference type="ARBA" id="ARBA00007244"/>
    </source>
</evidence>
<evidence type="ECO:0000256" key="6">
    <source>
        <dbReference type="ARBA" id="ARBA00022692"/>
    </source>
</evidence>
<evidence type="ECO:0000256" key="13">
    <source>
        <dbReference type="SAM" id="Phobius"/>
    </source>
</evidence>
<dbReference type="PANTHER" id="PTHR10978:SF5">
    <property type="entry name" value="SUCCINATE DEHYDROGENASE CYTOCHROME B560 SUBUNIT, MITOCHONDRIAL"/>
    <property type="match status" value="1"/>
</dbReference>
<feature type="binding site" description="axial binding residue" evidence="12">
    <location>
        <position position="85"/>
    </location>
    <ligand>
        <name>heme</name>
        <dbReference type="ChEBI" id="CHEBI:30413"/>
        <note>ligand shared with second transmembrane subunit</note>
    </ligand>
    <ligandPart>
        <name>Fe</name>
        <dbReference type="ChEBI" id="CHEBI:18248"/>
    </ligandPart>
</feature>
<evidence type="ECO:0000256" key="12">
    <source>
        <dbReference type="PIRSR" id="PIRSR000178-1"/>
    </source>
</evidence>
<evidence type="ECO:0000256" key="9">
    <source>
        <dbReference type="ARBA" id="ARBA00023004"/>
    </source>
</evidence>
<evidence type="ECO:0000256" key="2">
    <source>
        <dbReference type="ARBA" id="ARBA00004370"/>
    </source>
</evidence>
<dbReference type="Gene3D" id="1.20.1300.10">
    <property type="entry name" value="Fumarate reductase/succinate dehydrogenase, transmembrane subunit"/>
    <property type="match status" value="1"/>
</dbReference>
<organism evidence="14 15">
    <name type="scientific">Azoarcus indigens</name>
    <dbReference type="NCBI Taxonomy" id="29545"/>
    <lineage>
        <taxon>Bacteria</taxon>
        <taxon>Pseudomonadati</taxon>
        <taxon>Pseudomonadota</taxon>
        <taxon>Betaproteobacteria</taxon>
        <taxon>Rhodocyclales</taxon>
        <taxon>Zoogloeaceae</taxon>
        <taxon>Azoarcus</taxon>
    </lineage>
</organism>
<comment type="caution">
    <text evidence="14">The sequence shown here is derived from an EMBL/GenBank/DDBJ whole genome shotgun (WGS) entry which is preliminary data.</text>
</comment>
<dbReference type="EMBL" id="SNVV01000002">
    <property type="protein sequence ID" value="TDN56259.1"/>
    <property type="molecule type" value="Genomic_DNA"/>
</dbReference>
<dbReference type="SUPFAM" id="SSF81343">
    <property type="entry name" value="Fumarate reductase respiratory complex transmembrane subunits"/>
    <property type="match status" value="1"/>
</dbReference>
<keyword evidence="9 12" id="KW-0408">Iron</keyword>
<dbReference type="AlphaFoldDB" id="A0A4R6EFH3"/>
<dbReference type="GO" id="GO:0006099">
    <property type="term" value="P:tricarboxylic acid cycle"/>
    <property type="evidence" value="ECO:0007669"/>
    <property type="project" value="InterPro"/>
</dbReference>
<comment type="similarity">
    <text evidence="3">Belongs to the cytochrome b560 family.</text>
</comment>
<dbReference type="CDD" id="cd03499">
    <property type="entry name" value="SQR_TypeC_SdhC"/>
    <property type="match status" value="1"/>
</dbReference>
<dbReference type="OrthoDB" id="9799441at2"/>
<keyword evidence="10 13" id="KW-0472">Membrane</keyword>
<evidence type="ECO:0000256" key="1">
    <source>
        <dbReference type="ARBA" id="ARBA00004050"/>
    </source>
</evidence>
<dbReference type="GO" id="GO:0005886">
    <property type="term" value="C:plasma membrane"/>
    <property type="evidence" value="ECO:0007669"/>
    <property type="project" value="TreeGrafter"/>
</dbReference>
<keyword evidence="15" id="KW-1185">Reference proteome</keyword>
<feature type="transmembrane region" description="Helical" evidence="13">
    <location>
        <begin position="70"/>
        <end position="97"/>
    </location>
</feature>